<feature type="domain" description="Glycosyltransferase 2-like" evidence="8">
    <location>
        <begin position="9"/>
        <end position="138"/>
    </location>
</feature>
<dbReference type="InterPro" id="IPR001173">
    <property type="entry name" value="Glyco_trans_2-like"/>
</dbReference>
<dbReference type="Gene3D" id="3.90.550.10">
    <property type="entry name" value="Spore Coat Polysaccharide Biosynthesis Protein SpsA, Chain A"/>
    <property type="match status" value="1"/>
</dbReference>
<dbReference type="RefSeq" id="WP_129189587.1">
    <property type="nucleotide sequence ID" value="NZ_CP035493.1"/>
</dbReference>
<comment type="subcellular location">
    <subcellularLocation>
        <location evidence="1">Cytoplasm</location>
    </subcellularLocation>
</comment>
<proteinExistence type="inferred from homology"/>
<dbReference type="NCBIfam" id="TIGR01662">
    <property type="entry name" value="HAD-SF-IIIA"/>
    <property type="match status" value="1"/>
</dbReference>
<evidence type="ECO:0000256" key="7">
    <source>
        <dbReference type="ARBA" id="ARBA00031828"/>
    </source>
</evidence>
<dbReference type="Pfam" id="PF13242">
    <property type="entry name" value="Hydrolase_like"/>
    <property type="match status" value="1"/>
</dbReference>
<sequence>MSDARSWTAVVPTVGRPELARMLVSLAAACAGSRTGGPDAVLVVDDRARRPAPLDLGDADLPVRTLRTGGRGPAAARNAGWRLACTSWVVFLDDDVVLPPGWGAALRADLAAADDGTAAVYGRLRVPSRRHPTDWERTTAGLEHARYATADAAVRRAALDEVEGFDERFGRAYREDADLALRLRQRGWVLASGRRLVVHPVRAASASVSVRTQAGARDDARMRVLHGHRWRAEAQTGSGRFPVHVATVAGAALALAGAVARAPEAAVVGAATWAALTTDFLARRVAPGPRPGDPGWAGEWGRMAWTSVVIPPVAVAHRLAGVAQAHRDPRPWRPSTRAVLFDRDGTLVHDVPYNGDPAAVRPVAGARATLDALRRCGIAVGIVTNQSGIARGLLDTRQVDAVNARVAELLGPFDVVAVCPHGAGDGCACRKPEPGLVLDAARHLGLAPWECAVVGDTGADVEAGLAAGARTVLVPTDATRAAEVEAAPAAAGDLAGALRWLATRGRS</sequence>
<evidence type="ECO:0000256" key="1">
    <source>
        <dbReference type="ARBA" id="ARBA00004496"/>
    </source>
</evidence>
<organism evidence="9 10">
    <name type="scientific">Xylanimonas protaetiae</name>
    <dbReference type="NCBI Taxonomy" id="2509457"/>
    <lineage>
        <taxon>Bacteria</taxon>
        <taxon>Bacillati</taxon>
        <taxon>Actinomycetota</taxon>
        <taxon>Actinomycetes</taxon>
        <taxon>Micrococcales</taxon>
        <taxon>Promicromonosporaceae</taxon>
        <taxon>Xylanimonas</taxon>
    </lineage>
</organism>
<accession>A0A4P6F8G1</accession>
<dbReference type="Gene3D" id="3.40.50.1000">
    <property type="entry name" value="HAD superfamily/HAD-like"/>
    <property type="match status" value="1"/>
</dbReference>
<evidence type="ECO:0000256" key="6">
    <source>
        <dbReference type="ARBA" id="ARBA00023277"/>
    </source>
</evidence>
<evidence type="ECO:0000256" key="5">
    <source>
        <dbReference type="ARBA" id="ARBA00022801"/>
    </source>
</evidence>
<dbReference type="GO" id="GO:0016791">
    <property type="term" value="F:phosphatase activity"/>
    <property type="evidence" value="ECO:0007669"/>
    <property type="project" value="InterPro"/>
</dbReference>
<name>A0A4P6F8G1_9MICO</name>
<keyword evidence="5 9" id="KW-0378">Hydrolase</keyword>
<dbReference type="EMBL" id="CP035493">
    <property type="protein sequence ID" value="QAY71173.1"/>
    <property type="molecule type" value="Genomic_DNA"/>
</dbReference>
<dbReference type="NCBIfam" id="TIGR01656">
    <property type="entry name" value="Histidinol-ppas"/>
    <property type="match status" value="1"/>
</dbReference>
<dbReference type="GO" id="GO:0005737">
    <property type="term" value="C:cytoplasm"/>
    <property type="evidence" value="ECO:0007669"/>
    <property type="project" value="UniProtKB-SubCell"/>
</dbReference>
<dbReference type="InterPro" id="IPR036412">
    <property type="entry name" value="HAD-like_sf"/>
</dbReference>
<gene>
    <name evidence="9" type="ORF">ET471_14935</name>
</gene>
<dbReference type="SUPFAM" id="SSF53448">
    <property type="entry name" value="Nucleotide-diphospho-sugar transferases"/>
    <property type="match status" value="1"/>
</dbReference>
<dbReference type="Pfam" id="PF00535">
    <property type="entry name" value="Glycos_transf_2"/>
    <property type="match status" value="1"/>
</dbReference>
<dbReference type="Proteomes" id="UP000292118">
    <property type="component" value="Chromosome"/>
</dbReference>
<evidence type="ECO:0000256" key="4">
    <source>
        <dbReference type="ARBA" id="ARBA00022723"/>
    </source>
</evidence>
<dbReference type="CDD" id="cd07503">
    <property type="entry name" value="HAD_HisB-N"/>
    <property type="match status" value="1"/>
</dbReference>
<dbReference type="InterPro" id="IPR029044">
    <property type="entry name" value="Nucleotide-diphossugar_trans"/>
</dbReference>
<keyword evidence="6" id="KW-0119">Carbohydrate metabolism</keyword>
<comment type="similarity">
    <text evidence="2">Belongs to the GmhB family.</text>
</comment>
<evidence type="ECO:0000313" key="10">
    <source>
        <dbReference type="Proteomes" id="UP000292118"/>
    </source>
</evidence>
<evidence type="ECO:0000256" key="2">
    <source>
        <dbReference type="ARBA" id="ARBA00005628"/>
    </source>
</evidence>
<dbReference type="InterPro" id="IPR004446">
    <property type="entry name" value="Heptose_bisP_phosphatase"/>
</dbReference>
<dbReference type="PANTHER" id="PTHR42891:SF1">
    <property type="entry name" value="D-GLYCERO-BETA-D-MANNO-HEPTOSE-1,7-BISPHOSPHATE 7-PHOSPHATASE"/>
    <property type="match status" value="1"/>
</dbReference>
<reference evidence="9 10" key="1">
    <citation type="submission" date="2019-01" db="EMBL/GenBank/DDBJ databases">
        <title>Genome sequencing of strain FW10M-9.</title>
        <authorList>
            <person name="Heo J."/>
            <person name="Kim S.-J."/>
            <person name="Kim J.-S."/>
            <person name="Hong S.-B."/>
            <person name="Kwon S.-W."/>
        </authorList>
    </citation>
    <scope>NUCLEOTIDE SEQUENCE [LARGE SCALE GENOMIC DNA]</scope>
    <source>
        <strain evidence="9 10">FW10M-9</strain>
    </source>
</reference>
<keyword evidence="4" id="KW-0479">Metal-binding</keyword>
<dbReference type="AlphaFoldDB" id="A0A4P6F8G1"/>
<dbReference type="InterPro" id="IPR006549">
    <property type="entry name" value="HAD-SF_hydro_IIIA"/>
</dbReference>
<dbReference type="InterPro" id="IPR023214">
    <property type="entry name" value="HAD_sf"/>
</dbReference>
<evidence type="ECO:0000259" key="8">
    <source>
        <dbReference type="Pfam" id="PF00535"/>
    </source>
</evidence>
<dbReference type="PANTHER" id="PTHR42891">
    <property type="entry name" value="D-GLYCERO-BETA-D-MANNO-HEPTOSE-1,7-BISPHOSPHATE 7-PHOSPHATASE"/>
    <property type="match status" value="1"/>
</dbReference>
<dbReference type="SUPFAM" id="SSF56784">
    <property type="entry name" value="HAD-like"/>
    <property type="match status" value="1"/>
</dbReference>
<keyword evidence="10" id="KW-1185">Reference proteome</keyword>
<protein>
    <recommendedName>
        <fullName evidence="7">D,D-heptose 1,7-bisphosphate phosphatase</fullName>
    </recommendedName>
</protein>
<dbReference type="GO" id="GO:0046872">
    <property type="term" value="F:metal ion binding"/>
    <property type="evidence" value="ECO:0007669"/>
    <property type="project" value="UniProtKB-KW"/>
</dbReference>
<dbReference type="InterPro" id="IPR006543">
    <property type="entry name" value="Histidinol-phos"/>
</dbReference>
<evidence type="ECO:0000313" key="9">
    <source>
        <dbReference type="EMBL" id="QAY71173.1"/>
    </source>
</evidence>
<keyword evidence="3" id="KW-0963">Cytoplasm</keyword>
<dbReference type="KEGG" id="xya:ET471_14935"/>
<dbReference type="OrthoDB" id="9781367at2"/>
<dbReference type="GO" id="GO:0005975">
    <property type="term" value="P:carbohydrate metabolic process"/>
    <property type="evidence" value="ECO:0007669"/>
    <property type="project" value="InterPro"/>
</dbReference>
<evidence type="ECO:0000256" key="3">
    <source>
        <dbReference type="ARBA" id="ARBA00022490"/>
    </source>
</evidence>